<gene>
    <name evidence="4" type="ORF">GCK72_012629</name>
</gene>
<protein>
    <recommendedName>
        <fullName evidence="3">Leprecan-like alpha-helical domain-containing protein</fullName>
    </recommendedName>
</protein>
<dbReference type="InterPro" id="IPR052284">
    <property type="entry name" value="Collagen_mod_leprecan"/>
</dbReference>
<dbReference type="GO" id="GO:0005783">
    <property type="term" value="C:endoplasmic reticulum"/>
    <property type="evidence" value="ECO:0007669"/>
    <property type="project" value="TreeGrafter"/>
</dbReference>
<dbReference type="PANTHER" id="PTHR13986">
    <property type="entry name" value="PROTEIN LYSINE HYDROXYLATION COMPLEX COMPONENT"/>
    <property type="match status" value="1"/>
</dbReference>
<evidence type="ECO:0000256" key="1">
    <source>
        <dbReference type="ARBA" id="ARBA00022729"/>
    </source>
</evidence>
<dbReference type="GO" id="GO:0030199">
    <property type="term" value="P:collagen fibril organization"/>
    <property type="evidence" value="ECO:0007669"/>
    <property type="project" value="TreeGrafter"/>
</dbReference>
<keyword evidence="1" id="KW-0732">Signal</keyword>
<dbReference type="AlphaFoldDB" id="A0A6A5GNR1"/>
<keyword evidence="2" id="KW-0325">Glycoprotein</keyword>
<dbReference type="EMBL" id="WUAV01000004">
    <property type="protein sequence ID" value="KAF1756176.1"/>
    <property type="molecule type" value="Genomic_DNA"/>
</dbReference>
<comment type="caution">
    <text evidence="4">The sequence shown here is derived from an EMBL/GenBank/DDBJ whole genome shotgun (WGS) entry which is preliminary data.</text>
</comment>
<evidence type="ECO:0000256" key="2">
    <source>
        <dbReference type="ARBA" id="ARBA00023180"/>
    </source>
</evidence>
<evidence type="ECO:0000259" key="3">
    <source>
        <dbReference type="Pfam" id="PF23557"/>
    </source>
</evidence>
<dbReference type="PANTHER" id="PTHR13986:SF8">
    <property type="entry name" value="PROLYL 3-HYDROXYLASE 1-LIKE PROTEIN"/>
    <property type="match status" value="1"/>
</dbReference>
<dbReference type="Pfam" id="PF23557">
    <property type="entry name" value="TPR_leprecan"/>
    <property type="match status" value="1"/>
</dbReference>
<dbReference type="CTD" id="78775567"/>
<dbReference type="GO" id="GO:0005518">
    <property type="term" value="F:collagen binding"/>
    <property type="evidence" value="ECO:0007669"/>
    <property type="project" value="TreeGrafter"/>
</dbReference>
<organism evidence="4 5">
    <name type="scientific">Caenorhabditis remanei</name>
    <name type="common">Caenorhabditis vulgaris</name>
    <dbReference type="NCBI Taxonomy" id="31234"/>
    <lineage>
        <taxon>Eukaryota</taxon>
        <taxon>Metazoa</taxon>
        <taxon>Ecdysozoa</taxon>
        <taxon>Nematoda</taxon>
        <taxon>Chromadorea</taxon>
        <taxon>Rhabditida</taxon>
        <taxon>Rhabditina</taxon>
        <taxon>Rhabditomorpha</taxon>
        <taxon>Rhabditoidea</taxon>
        <taxon>Rhabditidae</taxon>
        <taxon>Peloderinae</taxon>
        <taxon>Caenorhabditis</taxon>
    </lineage>
</organism>
<name>A0A6A5GNR1_CAERE</name>
<dbReference type="RefSeq" id="XP_053584035.1">
    <property type="nucleotide sequence ID" value="XM_053729263.1"/>
</dbReference>
<dbReference type="KEGG" id="crq:GCK72_012629"/>
<reference evidence="4 5" key="1">
    <citation type="submission" date="2019-12" db="EMBL/GenBank/DDBJ databases">
        <title>Chromosome-level assembly of the Caenorhabditis remanei genome.</title>
        <authorList>
            <person name="Teterina A.A."/>
            <person name="Willis J.H."/>
            <person name="Phillips P.C."/>
        </authorList>
    </citation>
    <scope>NUCLEOTIDE SEQUENCE [LARGE SCALE GENOMIC DNA]</scope>
    <source>
        <strain evidence="4 5">PX506</strain>
        <tissue evidence="4">Whole organism</tissue>
    </source>
</reference>
<evidence type="ECO:0000313" key="5">
    <source>
        <dbReference type="Proteomes" id="UP000483820"/>
    </source>
</evidence>
<dbReference type="InterPro" id="IPR056585">
    <property type="entry name" value="Leprecan_dom"/>
</dbReference>
<evidence type="ECO:0000313" key="4">
    <source>
        <dbReference type="EMBL" id="KAF1756176.1"/>
    </source>
</evidence>
<accession>A0A6A5GNR1</accession>
<dbReference type="GeneID" id="78775567"/>
<proteinExistence type="predicted"/>
<dbReference type="Proteomes" id="UP000483820">
    <property type="component" value="Chromosome IV"/>
</dbReference>
<sequence length="117" mass="13881">MYRLEIRSINSRQYQDDTVSCRKKCDRRIKTAMASAPKIAKYHETSEIALCLLRCRKDIFGDHRTVRKISTYHDLEEQKPYQYMHICYYHPGELSMAVQSAYTFLVANPDDKDIIQR</sequence>
<feature type="domain" description="Leprecan-like alpha-helical" evidence="3">
    <location>
        <begin position="11"/>
        <end position="114"/>
    </location>
</feature>